<dbReference type="PANTHER" id="PTHR48106:SF8">
    <property type="entry name" value="OS02G0805600 PROTEIN"/>
    <property type="match status" value="1"/>
</dbReference>
<dbReference type="CDD" id="cd05276">
    <property type="entry name" value="p53_inducible_oxidoreductase"/>
    <property type="match status" value="1"/>
</dbReference>
<dbReference type="PROSITE" id="PS01162">
    <property type="entry name" value="QOR_ZETA_CRYSTAL"/>
    <property type="match status" value="1"/>
</dbReference>
<dbReference type="Gene3D" id="3.90.180.10">
    <property type="entry name" value="Medium-chain alcohol dehydrogenases, catalytic domain"/>
    <property type="match status" value="1"/>
</dbReference>
<dbReference type="InterPro" id="IPR013154">
    <property type="entry name" value="ADH-like_N"/>
</dbReference>
<keyword evidence="2" id="KW-0560">Oxidoreductase</keyword>
<comment type="caution">
    <text evidence="4">The sequence shown here is derived from an EMBL/GenBank/DDBJ whole genome shotgun (WGS) entry which is preliminary data.</text>
</comment>
<organism evidence="4 5">
    <name type="scientific">Bdellovibrio bacteriovorus</name>
    <dbReference type="NCBI Taxonomy" id="959"/>
    <lineage>
        <taxon>Bacteria</taxon>
        <taxon>Pseudomonadati</taxon>
        <taxon>Bdellovibrionota</taxon>
        <taxon>Bdellovibrionia</taxon>
        <taxon>Bdellovibrionales</taxon>
        <taxon>Pseudobdellovibrionaceae</taxon>
        <taxon>Bdellovibrio</taxon>
    </lineage>
</organism>
<dbReference type="InterPro" id="IPR020843">
    <property type="entry name" value="ER"/>
</dbReference>
<keyword evidence="1" id="KW-0521">NADP</keyword>
<dbReference type="Pfam" id="PF00107">
    <property type="entry name" value="ADH_zinc_N"/>
    <property type="match status" value="1"/>
</dbReference>
<name>A0A162GY74_BDEBC</name>
<evidence type="ECO:0000313" key="4">
    <source>
        <dbReference type="EMBL" id="KYG69210.1"/>
    </source>
</evidence>
<dbReference type="PANTHER" id="PTHR48106">
    <property type="entry name" value="QUINONE OXIDOREDUCTASE PIG3-RELATED"/>
    <property type="match status" value="1"/>
</dbReference>
<protein>
    <submittedName>
        <fullName evidence="4">NAD(P)H-quinone oxidoreductase</fullName>
    </submittedName>
</protein>
<dbReference type="SMART" id="SM00829">
    <property type="entry name" value="PKS_ER"/>
    <property type="match status" value="1"/>
</dbReference>
<dbReference type="OrthoDB" id="9801186at2"/>
<dbReference type="Proteomes" id="UP000075799">
    <property type="component" value="Unassembled WGS sequence"/>
</dbReference>
<feature type="domain" description="Enoyl reductase (ER)" evidence="3">
    <location>
        <begin position="10"/>
        <end position="323"/>
    </location>
</feature>
<dbReference type="GO" id="GO:0070402">
    <property type="term" value="F:NADPH binding"/>
    <property type="evidence" value="ECO:0007669"/>
    <property type="project" value="TreeGrafter"/>
</dbReference>
<evidence type="ECO:0000256" key="2">
    <source>
        <dbReference type="ARBA" id="ARBA00023002"/>
    </source>
</evidence>
<evidence type="ECO:0000256" key="1">
    <source>
        <dbReference type="ARBA" id="ARBA00022857"/>
    </source>
</evidence>
<dbReference type="GO" id="GO:0008270">
    <property type="term" value="F:zinc ion binding"/>
    <property type="evidence" value="ECO:0007669"/>
    <property type="project" value="InterPro"/>
</dbReference>
<dbReference type="NCBIfam" id="TIGR02824">
    <property type="entry name" value="quinone_pig3"/>
    <property type="match status" value="1"/>
</dbReference>
<dbReference type="RefSeq" id="WP_063206109.1">
    <property type="nucleotide sequence ID" value="NZ_LUKD01000001.1"/>
</dbReference>
<dbReference type="InterPro" id="IPR002364">
    <property type="entry name" value="Quin_OxRdtase/zeta-crystal_CS"/>
</dbReference>
<reference evidence="4 5" key="1">
    <citation type="submission" date="2016-03" db="EMBL/GenBank/DDBJ databases">
        <authorList>
            <person name="Ploux O."/>
        </authorList>
    </citation>
    <scope>NUCLEOTIDE SEQUENCE [LARGE SCALE GENOMIC DNA]</scope>
    <source>
        <strain evidence="4 5">EC13</strain>
    </source>
</reference>
<dbReference type="SUPFAM" id="SSF51735">
    <property type="entry name" value="NAD(P)-binding Rossmann-fold domains"/>
    <property type="match status" value="1"/>
</dbReference>
<dbReference type="Gene3D" id="3.40.50.720">
    <property type="entry name" value="NAD(P)-binding Rossmann-like Domain"/>
    <property type="match status" value="1"/>
</dbReference>
<dbReference type="InterPro" id="IPR036291">
    <property type="entry name" value="NAD(P)-bd_dom_sf"/>
</dbReference>
<proteinExistence type="predicted"/>
<dbReference type="InterPro" id="IPR013149">
    <property type="entry name" value="ADH-like_C"/>
</dbReference>
<dbReference type="Pfam" id="PF08240">
    <property type="entry name" value="ADH_N"/>
    <property type="match status" value="1"/>
</dbReference>
<dbReference type="EMBL" id="LUKD01000001">
    <property type="protein sequence ID" value="KYG69210.1"/>
    <property type="molecule type" value="Genomic_DNA"/>
</dbReference>
<dbReference type="SUPFAM" id="SSF50129">
    <property type="entry name" value="GroES-like"/>
    <property type="match status" value="1"/>
</dbReference>
<evidence type="ECO:0000259" key="3">
    <source>
        <dbReference type="SMART" id="SM00829"/>
    </source>
</evidence>
<dbReference type="GO" id="GO:0016651">
    <property type="term" value="F:oxidoreductase activity, acting on NAD(P)H"/>
    <property type="evidence" value="ECO:0007669"/>
    <property type="project" value="TreeGrafter"/>
</dbReference>
<dbReference type="AlphaFoldDB" id="A0A162GY74"/>
<sequence length="327" mass="35460">MRVIDMTAPGGPEVLQMAERPQPQVHPYEVLIEVAAAGVNRPDCAQRQGSYPPPPGASDILGLEVAGTVVACGEKVSRWKIGDKVCALISGGGYAEYVAAPEGQCLPVPHSLDMIQAAALPETFFTVWTNVFESGHLKKGERILIHGGSGGIGTTAIQLAREFGAEVFTTAGKKESVKALRDIGAKHVILYKNEDFVKVIKQETQEKGVDVILDMVGGDYFIRNVEALAYLGRLVQIATLHGTKAEIDLRKVMMKRLTITGSTLRARSVEEKTRIAQALEKNVWPLLNAGKLKPVIFKTFSLNEAREAHELMESSAHTGKIVLVVKN</sequence>
<evidence type="ECO:0000313" key="5">
    <source>
        <dbReference type="Proteomes" id="UP000075799"/>
    </source>
</evidence>
<accession>A0A162GY74</accession>
<gene>
    <name evidence="4" type="ORF">AZI87_08360</name>
</gene>
<dbReference type="InterPro" id="IPR014189">
    <property type="entry name" value="Quinone_OxRdtase_PIG3"/>
</dbReference>
<dbReference type="InterPro" id="IPR011032">
    <property type="entry name" value="GroES-like_sf"/>
</dbReference>